<dbReference type="RefSeq" id="WP_169297947.1">
    <property type="nucleotide sequence ID" value="NZ_JABBNI010000021.1"/>
</dbReference>
<evidence type="ECO:0000313" key="4">
    <source>
        <dbReference type="EMBL" id="NMM63341.1"/>
    </source>
</evidence>
<dbReference type="PANTHER" id="PTHR43479:SF11">
    <property type="entry name" value="ACREF_ENVCD OPERON REPRESSOR-RELATED"/>
    <property type="match status" value="1"/>
</dbReference>
<gene>
    <name evidence="4" type="ORF">HBE96_11765</name>
</gene>
<reference evidence="4 5" key="1">
    <citation type="submission" date="2020-04" db="EMBL/GenBank/DDBJ databases">
        <authorList>
            <person name="Doyle D.A."/>
        </authorList>
    </citation>
    <scope>NUCLEOTIDE SEQUENCE [LARGE SCALE GENOMIC DNA]</scope>
    <source>
        <strain evidence="4 5">P21</strain>
    </source>
</reference>
<dbReference type="GO" id="GO:0003677">
    <property type="term" value="F:DNA binding"/>
    <property type="evidence" value="ECO:0007669"/>
    <property type="project" value="UniProtKB-UniRule"/>
</dbReference>
<evidence type="ECO:0000256" key="2">
    <source>
        <dbReference type="PROSITE-ProRule" id="PRU00335"/>
    </source>
</evidence>
<feature type="DNA-binding region" description="H-T-H motif" evidence="2">
    <location>
        <begin position="33"/>
        <end position="52"/>
    </location>
</feature>
<evidence type="ECO:0000259" key="3">
    <source>
        <dbReference type="PROSITE" id="PS50977"/>
    </source>
</evidence>
<sequence>MSKNNIEKNTYAKNQIISATIKLLEKTELNKIAISEISKHAMVSRVSIYRNFPDKESIVKSYIEQIISNWKADYRDTSKKVDEDKMLAHLFGHIKDNASFYLLLKDRNLIFLLREVLKDICGPKPESPNFDSYLAAFIFSGIYGWIEEWIERGMSESAETMEALLKAREIK</sequence>
<dbReference type="PANTHER" id="PTHR43479">
    <property type="entry name" value="ACREF/ENVCD OPERON REPRESSOR-RELATED"/>
    <property type="match status" value="1"/>
</dbReference>
<dbReference type="Pfam" id="PF00440">
    <property type="entry name" value="TetR_N"/>
    <property type="match status" value="1"/>
</dbReference>
<dbReference type="Proteomes" id="UP000537131">
    <property type="component" value="Unassembled WGS sequence"/>
</dbReference>
<dbReference type="Pfam" id="PF14278">
    <property type="entry name" value="TetR_C_8"/>
    <property type="match status" value="1"/>
</dbReference>
<dbReference type="InterPro" id="IPR009057">
    <property type="entry name" value="Homeodomain-like_sf"/>
</dbReference>
<accession>A0A7Y0EH33</accession>
<evidence type="ECO:0000313" key="5">
    <source>
        <dbReference type="Proteomes" id="UP000537131"/>
    </source>
</evidence>
<keyword evidence="1 2" id="KW-0238">DNA-binding</keyword>
<dbReference type="InterPro" id="IPR050624">
    <property type="entry name" value="HTH-type_Tx_Regulator"/>
</dbReference>
<comment type="caution">
    <text evidence="4">The sequence shown here is derived from an EMBL/GenBank/DDBJ whole genome shotgun (WGS) entry which is preliminary data.</text>
</comment>
<dbReference type="InterPro" id="IPR001647">
    <property type="entry name" value="HTH_TetR"/>
</dbReference>
<name>A0A7Y0EH33_9CLOT</name>
<dbReference type="EMBL" id="JABBNI010000021">
    <property type="protein sequence ID" value="NMM63341.1"/>
    <property type="molecule type" value="Genomic_DNA"/>
</dbReference>
<evidence type="ECO:0000256" key="1">
    <source>
        <dbReference type="ARBA" id="ARBA00023125"/>
    </source>
</evidence>
<reference evidence="4 5" key="2">
    <citation type="submission" date="2020-06" db="EMBL/GenBank/DDBJ databases">
        <title>Complete Genome Sequence of Clostridium muelleri sp. nov. P21T, an Acid-Alcohol Producing Acetogen Isolated from Old Hay.</title>
        <authorList>
            <person name="Duncan K.E."/>
            <person name="Tanner R.S."/>
        </authorList>
    </citation>
    <scope>NUCLEOTIDE SEQUENCE [LARGE SCALE GENOMIC DNA]</scope>
    <source>
        <strain evidence="4 5">P21</strain>
    </source>
</reference>
<dbReference type="InterPro" id="IPR039532">
    <property type="entry name" value="TetR_C_Firmicutes"/>
</dbReference>
<proteinExistence type="predicted"/>
<feature type="domain" description="HTH tetR-type" evidence="3">
    <location>
        <begin position="10"/>
        <end position="70"/>
    </location>
</feature>
<organism evidence="4 5">
    <name type="scientific">Clostridium muellerianum</name>
    <dbReference type="NCBI Taxonomy" id="2716538"/>
    <lineage>
        <taxon>Bacteria</taxon>
        <taxon>Bacillati</taxon>
        <taxon>Bacillota</taxon>
        <taxon>Clostridia</taxon>
        <taxon>Eubacteriales</taxon>
        <taxon>Clostridiaceae</taxon>
        <taxon>Clostridium</taxon>
    </lineage>
</organism>
<protein>
    <submittedName>
        <fullName evidence="4">TetR/AcrR family transcriptional regulator</fullName>
    </submittedName>
</protein>
<keyword evidence="5" id="KW-1185">Reference proteome</keyword>
<dbReference type="SUPFAM" id="SSF46689">
    <property type="entry name" value="Homeodomain-like"/>
    <property type="match status" value="1"/>
</dbReference>
<dbReference type="Gene3D" id="1.10.357.10">
    <property type="entry name" value="Tetracycline Repressor, domain 2"/>
    <property type="match status" value="1"/>
</dbReference>
<dbReference type="AlphaFoldDB" id="A0A7Y0EH33"/>
<dbReference type="PROSITE" id="PS50977">
    <property type="entry name" value="HTH_TETR_2"/>
    <property type="match status" value="1"/>
</dbReference>